<dbReference type="SUPFAM" id="SSF56935">
    <property type="entry name" value="Porins"/>
    <property type="match status" value="1"/>
</dbReference>
<protein>
    <submittedName>
        <fullName evidence="7">Outer membrane beta-barrel protein</fullName>
    </submittedName>
</protein>
<evidence type="ECO:0000256" key="4">
    <source>
        <dbReference type="SAM" id="MobiDB-lite"/>
    </source>
</evidence>
<proteinExistence type="predicted"/>
<feature type="signal peptide" evidence="5">
    <location>
        <begin position="1"/>
        <end position="19"/>
    </location>
</feature>
<dbReference type="Proteomes" id="UP001595526">
    <property type="component" value="Unassembled WGS sequence"/>
</dbReference>
<comment type="caution">
    <text evidence="7">The sequence shown here is derived from an EMBL/GenBank/DDBJ whole genome shotgun (WGS) entry which is preliminary data.</text>
</comment>
<feature type="domain" description="Outer membrane protein beta-barrel" evidence="6">
    <location>
        <begin position="462"/>
        <end position="800"/>
    </location>
</feature>
<keyword evidence="2" id="KW-0472">Membrane</keyword>
<feature type="compositionally biased region" description="Polar residues" evidence="4">
    <location>
        <begin position="419"/>
        <end position="437"/>
    </location>
</feature>
<dbReference type="Pfam" id="PF13620">
    <property type="entry name" value="CarboxypepD_reg"/>
    <property type="match status" value="1"/>
</dbReference>
<evidence type="ECO:0000256" key="5">
    <source>
        <dbReference type="SAM" id="SignalP"/>
    </source>
</evidence>
<keyword evidence="5" id="KW-0732">Signal</keyword>
<evidence type="ECO:0000313" key="8">
    <source>
        <dbReference type="Proteomes" id="UP001595526"/>
    </source>
</evidence>
<feature type="region of interest" description="Disordered" evidence="4">
    <location>
        <begin position="418"/>
        <end position="437"/>
    </location>
</feature>
<dbReference type="SUPFAM" id="SSF49452">
    <property type="entry name" value="Starch-binding domain-like"/>
    <property type="match status" value="1"/>
</dbReference>
<sequence length="933" mass="104359">MIIKNLVTLVMVCSCWLFAVGQGNGYAIKGAVVDTASSIQLAKSSIVLVHAKDSMLYRFTRTDESGNFRLDDLEAGQYILFATFPEYADYVEHFTLDSATKVVDFGNLGLVLRTRLLEEVLVNRRQAITIKGDTTEYDAGSYVIQPNSKVEDLLKQLPGIQVDQDGKITAQGQTVNKVLVDGEEFFGDDPTLVTRNLRGDMVDKVQLYDKRSDQAEFTGVDDGERMKTLNIKLKEDKKKGYFGKVDAGIGSNDMYEGQAMFNRFNDKQRFSAFGTIGNTGRTGLNWQDADRFAPSGTTSFTEDGSIIITVGGGQDDIESWGGRYDGRGIPSALNGGAYYSNKWNEGRQSINGNYKIGELSVNGTSNSITQNTLPTGRINTVSDQAFDRRIFRQRGGAIVETQFDSTSTLKVTVDGTLRNGETSESSQSVGTDANGGMLNQSMRRTWNDSEGLSAYITAFWTKKLRKQGRTISLELNETINQSKSHGFLFSENSLYVDGTVDSVLLVDQLKINDARNSVFNSNITYSEPLTNTLSLVLNYRLTANNGASLRQSFNPVGANGAHAELDSLFSNDFTLNQLANQLGAMLNFRKGKSTLNFGSRVSRVRFDQTDRYADSRFERSFTNHNPQLIWQYRFSQQKSLRLSYNGNNTQPAINQIQPVRVNDDPMNIVLGNPGLKPSYTNRFNVSYNSFKVLGNQYIYFSGGFSNTHNPIVSNTHTDSVGRSTFQYANLDDQSPMNYYFYSNFSKNLKKWNLNVGAGLNTNGNVYYNLTNGELNRTQNSTYSASINIRQHIQKKYDFNMDVGPSYMLGKASLQRQQDNNGWGLNGNYSFNIYLPLKFQINSQGRYTYTAPTALFDEAFEQFIVDASVSKKFLPDETLRFGVGVNDIFNQNRGFNRSANNNFFTQNSYTTIARFLMFSLTWDFNKMGGASINN</sequence>
<dbReference type="Pfam" id="PF14905">
    <property type="entry name" value="OMP_b-brl_3"/>
    <property type="match status" value="1"/>
</dbReference>
<evidence type="ECO:0000256" key="1">
    <source>
        <dbReference type="ARBA" id="ARBA00004442"/>
    </source>
</evidence>
<reference evidence="8" key="1">
    <citation type="journal article" date="2019" name="Int. J. Syst. Evol. Microbiol.">
        <title>The Global Catalogue of Microorganisms (GCM) 10K type strain sequencing project: providing services to taxonomists for standard genome sequencing and annotation.</title>
        <authorList>
            <consortium name="The Broad Institute Genomics Platform"/>
            <consortium name="The Broad Institute Genome Sequencing Center for Infectious Disease"/>
            <person name="Wu L."/>
            <person name="Ma J."/>
        </authorList>
    </citation>
    <scope>NUCLEOTIDE SEQUENCE [LARGE SCALE GENOMIC DNA]</scope>
    <source>
        <strain evidence="8">KCTC 52416</strain>
    </source>
</reference>
<dbReference type="Gene3D" id="2.40.170.20">
    <property type="entry name" value="TonB-dependent receptor, beta-barrel domain"/>
    <property type="match status" value="1"/>
</dbReference>
<keyword evidence="8" id="KW-1185">Reference proteome</keyword>
<gene>
    <name evidence="7" type="ORF">ACFOET_04095</name>
</gene>
<evidence type="ECO:0000259" key="6">
    <source>
        <dbReference type="Pfam" id="PF14905"/>
    </source>
</evidence>
<dbReference type="PROSITE" id="PS51257">
    <property type="entry name" value="PROKAR_LIPOPROTEIN"/>
    <property type="match status" value="1"/>
</dbReference>
<evidence type="ECO:0000256" key="2">
    <source>
        <dbReference type="ARBA" id="ARBA00023136"/>
    </source>
</evidence>
<dbReference type="EMBL" id="JBHRTA010000009">
    <property type="protein sequence ID" value="MFC3196788.1"/>
    <property type="molecule type" value="Genomic_DNA"/>
</dbReference>
<organism evidence="7 8">
    <name type="scientific">Parapedobacter deserti</name>
    <dbReference type="NCBI Taxonomy" id="1912957"/>
    <lineage>
        <taxon>Bacteria</taxon>
        <taxon>Pseudomonadati</taxon>
        <taxon>Bacteroidota</taxon>
        <taxon>Sphingobacteriia</taxon>
        <taxon>Sphingobacteriales</taxon>
        <taxon>Sphingobacteriaceae</taxon>
        <taxon>Parapedobacter</taxon>
    </lineage>
</organism>
<dbReference type="RefSeq" id="WP_379019843.1">
    <property type="nucleotide sequence ID" value="NZ_JBHRTA010000009.1"/>
</dbReference>
<dbReference type="InterPro" id="IPR041700">
    <property type="entry name" value="OMP_b-brl_3"/>
</dbReference>
<keyword evidence="3" id="KW-0998">Cell outer membrane</keyword>
<dbReference type="InterPro" id="IPR036942">
    <property type="entry name" value="Beta-barrel_TonB_sf"/>
</dbReference>
<accession>A0ABV7JFA8</accession>
<dbReference type="Gene3D" id="2.60.40.1120">
    <property type="entry name" value="Carboxypeptidase-like, regulatory domain"/>
    <property type="match status" value="1"/>
</dbReference>
<evidence type="ECO:0000256" key="3">
    <source>
        <dbReference type="ARBA" id="ARBA00023237"/>
    </source>
</evidence>
<dbReference type="InterPro" id="IPR013784">
    <property type="entry name" value="Carb-bd-like_fold"/>
</dbReference>
<name>A0ABV7JFA8_9SPHI</name>
<feature type="chain" id="PRO_5045809211" evidence="5">
    <location>
        <begin position="20"/>
        <end position="933"/>
    </location>
</feature>
<comment type="subcellular location">
    <subcellularLocation>
        <location evidence="1">Cell outer membrane</location>
    </subcellularLocation>
</comment>
<evidence type="ECO:0000313" key="7">
    <source>
        <dbReference type="EMBL" id="MFC3196788.1"/>
    </source>
</evidence>